<feature type="transmembrane region" description="Helical" evidence="7">
    <location>
        <begin position="21"/>
        <end position="42"/>
    </location>
</feature>
<comment type="subcellular location">
    <subcellularLocation>
        <location evidence="1">Cell membrane</location>
        <topology evidence="1">Multi-pass membrane protein</topology>
    </subcellularLocation>
</comment>
<dbReference type="Pfam" id="PF02687">
    <property type="entry name" value="FtsX"/>
    <property type="match status" value="1"/>
</dbReference>
<comment type="similarity">
    <text evidence="6">Belongs to the ABC-4 integral membrane protein family.</text>
</comment>
<dbReference type="InterPro" id="IPR003838">
    <property type="entry name" value="ABC3_permease_C"/>
</dbReference>
<dbReference type="AlphaFoldDB" id="A0A0G0GD09"/>
<feature type="transmembrane region" description="Helical" evidence="7">
    <location>
        <begin position="368"/>
        <end position="390"/>
    </location>
</feature>
<dbReference type="PANTHER" id="PTHR30572">
    <property type="entry name" value="MEMBRANE COMPONENT OF TRANSPORTER-RELATED"/>
    <property type="match status" value="1"/>
</dbReference>
<evidence type="ECO:0000256" key="3">
    <source>
        <dbReference type="ARBA" id="ARBA00022692"/>
    </source>
</evidence>
<dbReference type="PANTHER" id="PTHR30572:SF4">
    <property type="entry name" value="ABC TRANSPORTER PERMEASE YTRF"/>
    <property type="match status" value="1"/>
</dbReference>
<dbReference type="InterPro" id="IPR025857">
    <property type="entry name" value="MacB_PCD"/>
</dbReference>
<dbReference type="GO" id="GO:0005886">
    <property type="term" value="C:plasma membrane"/>
    <property type="evidence" value="ECO:0007669"/>
    <property type="project" value="UniProtKB-SubCell"/>
</dbReference>
<evidence type="ECO:0000313" key="11">
    <source>
        <dbReference type="Proteomes" id="UP000034849"/>
    </source>
</evidence>
<sequence>MQAPDLFEETFFSLSANKSRSILTILGIVIGIASVITMISVGQGAAQDITGRIESLGTNLLVISPGSGQQAGTIVRGGAGSAETLKISDAEAIRASVPEAELVAPVVNSRKQVIAKGQNTNTSIYGIETNYFTIKAIVVENGSAFTDRQNTSRAKVAVLGPTANTDLFGEGFNSVGQKIKINNQEFTVIGITQAKGGTGFGNADDLIYIPLNTALQYISGSDSLSSINVQVSEAELMTVAQAEIQDLLLQRHRINDPANADFSIVSQADLLSSLSSVSDTLTMLLGAIGGISLIVGGIGIMNMMLTTVTERTREIGLRKSLGATKNDISWQFLAESVALTFIGGIIGIMIGYLASLAVTKFSGINTNITMSSVLIAVGVSGLIGILFGYYPARRAAKMDPIEALRYQ</sequence>
<dbReference type="InterPro" id="IPR050250">
    <property type="entry name" value="Macrolide_Exporter_MacB"/>
</dbReference>
<name>A0A0G0GD09_9BACT</name>
<evidence type="ECO:0000256" key="1">
    <source>
        <dbReference type="ARBA" id="ARBA00004651"/>
    </source>
</evidence>
<dbReference type="EMBL" id="LBSX01000004">
    <property type="protein sequence ID" value="KKQ27867.1"/>
    <property type="molecule type" value="Genomic_DNA"/>
</dbReference>
<keyword evidence="5 7" id="KW-0472">Membrane</keyword>
<dbReference type="GO" id="GO:0022857">
    <property type="term" value="F:transmembrane transporter activity"/>
    <property type="evidence" value="ECO:0007669"/>
    <property type="project" value="TreeGrafter"/>
</dbReference>
<feature type="domain" description="ABC3 transporter permease C-terminal" evidence="8">
    <location>
        <begin position="288"/>
        <end position="400"/>
    </location>
</feature>
<evidence type="ECO:0000259" key="9">
    <source>
        <dbReference type="Pfam" id="PF12704"/>
    </source>
</evidence>
<evidence type="ECO:0000313" key="10">
    <source>
        <dbReference type="EMBL" id="KKQ27867.1"/>
    </source>
</evidence>
<dbReference type="PATRIC" id="fig|1619046.3.peg.274"/>
<protein>
    <submittedName>
        <fullName evidence="10">ABC transporter, permease protein</fullName>
    </submittedName>
</protein>
<evidence type="ECO:0000256" key="4">
    <source>
        <dbReference type="ARBA" id="ARBA00022989"/>
    </source>
</evidence>
<evidence type="ECO:0000256" key="5">
    <source>
        <dbReference type="ARBA" id="ARBA00023136"/>
    </source>
</evidence>
<evidence type="ECO:0000256" key="7">
    <source>
        <dbReference type="SAM" id="Phobius"/>
    </source>
</evidence>
<comment type="caution">
    <text evidence="10">The sequence shown here is derived from an EMBL/GenBank/DDBJ whole genome shotgun (WGS) entry which is preliminary data.</text>
</comment>
<feature type="transmembrane region" description="Helical" evidence="7">
    <location>
        <begin position="330"/>
        <end position="356"/>
    </location>
</feature>
<dbReference type="Proteomes" id="UP000034849">
    <property type="component" value="Unassembled WGS sequence"/>
</dbReference>
<evidence type="ECO:0000259" key="8">
    <source>
        <dbReference type="Pfam" id="PF02687"/>
    </source>
</evidence>
<gene>
    <name evidence="10" type="ORF">US42_C0004G0006</name>
</gene>
<reference evidence="10 11" key="1">
    <citation type="journal article" date="2015" name="Nature">
        <title>rRNA introns, odd ribosomes, and small enigmatic genomes across a large radiation of phyla.</title>
        <authorList>
            <person name="Brown C.T."/>
            <person name="Hug L.A."/>
            <person name="Thomas B.C."/>
            <person name="Sharon I."/>
            <person name="Castelle C.J."/>
            <person name="Singh A."/>
            <person name="Wilkins M.J."/>
            <person name="Williams K.H."/>
            <person name="Banfield J.F."/>
        </authorList>
    </citation>
    <scope>NUCLEOTIDE SEQUENCE [LARGE SCALE GENOMIC DNA]</scope>
</reference>
<accession>A0A0G0GD09</accession>
<keyword evidence="3 7" id="KW-0812">Transmembrane</keyword>
<proteinExistence type="inferred from homology"/>
<evidence type="ECO:0000256" key="2">
    <source>
        <dbReference type="ARBA" id="ARBA00022475"/>
    </source>
</evidence>
<dbReference type="Pfam" id="PF12704">
    <property type="entry name" value="MacB_PCD"/>
    <property type="match status" value="1"/>
</dbReference>
<keyword evidence="2" id="KW-1003">Cell membrane</keyword>
<dbReference type="STRING" id="1619046.US42_C0004G0006"/>
<feature type="domain" description="MacB-like periplasmic core" evidence="9">
    <location>
        <begin position="21"/>
        <end position="246"/>
    </location>
</feature>
<feature type="transmembrane region" description="Helical" evidence="7">
    <location>
        <begin position="283"/>
        <end position="309"/>
    </location>
</feature>
<keyword evidence="4 7" id="KW-1133">Transmembrane helix</keyword>
<organism evidence="10 11">
    <name type="scientific">Candidatus Magasanikbacteria bacterium GW2011_GWC2_37_14</name>
    <dbReference type="NCBI Taxonomy" id="1619046"/>
    <lineage>
        <taxon>Bacteria</taxon>
        <taxon>Candidatus Magasanikiibacteriota</taxon>
    </lineage>
</organism>
<evidence type="ECO:0000256" key="6">
    <source>
        <dbReference type="ARBA" id="ARBA00038076"/>
    </source>
</evidence>